<dbReference type="STRING" id="930129.SAMN05216352_1435"/>
<dbReference type="GO" id="GO:0017004">
    <property type="term" value="P:cytochrome complex assembly"/>
    <property type="evidence" value="ECO:0007669"/>
    <property type="project" value="InterPro"/>
</dbReference>
<proteinExistence type="inferred from homology"/>
<dbReference type="PANTHER" id="PTHR31272">
    <property type="entry name" value="CYTOCHROME C-TYPE BIOGENESIS PROTEIN HI_1454-RELATED"/>
    <property type="match status" value="1"/>
</dbReference>
<reference evidence="8 9" key="1">
    <citation type="submission" date="2016-10" db="EMBL/GenBank/DDBJ databases">
        <authorList>
            <person name="de Groot N.N."/>
        </authorList>
    </citation>
    <scope>NUCLEOTIDE SEQUENCE [LARGE SCALE GENOMIC DNA]</scope>
    <source>
        <strain evidence="9">P4B,CCM 7963,CECT 7998,DSM 25260,IBRC-M 10614,KCTC 13821</strain>
    </source>
</reference>
<feature type="transmembrane region" description="Helical" evidence="6">
    <location>
        <begin position="92"/>
        <end position="114"/>
    </location>
</feature>
<dbReference type="InterPro" id="IPR051790">
    <property type="entry name" value="Cytochrome_c-biogenesis_DsbD"/>
</dbReference>
<name>A0A1G8S6I3_9BACI</name>
<evidence type="ECO:0000313" key="9">
    <source>
        <dbReference type="Proteomes" id="UP000199017"/>
    </source>
</evidence>
<keyword evidence="3 6" id="KW-0812">Transmembrane</keyword>
<evidence type="ECO:0000256" key="1">
    <source>
        <dbReference type="ARBA" id="ARBA00004141"/>
    </source>
</evidence>
<feature type="transmembrane region" description="Helical" evidence="6">
    <location>
        <begin position="12"/>
        <end position="37"/>
    </location>
</feature>
<feature type="transmembrane region" description="Helical" evidence="6">
    <location>
        <begin position="215"/>
        <end position="238"/>
    </location>
</feature>
<keyword evidence="4 6" id="KW-1133">Transmembrane helix</keyword>
<evidence type="ECO:0000256" key="4">
    <source>
        <dbReference type="ARBA" id="ARBA00022989"/>
    </source>
</evidence>
<evidence type="ECO:0000256" key="3">
    <source>
        <dbReference type="ARBA" id="ARBA00022692"/>
    </source>
</evidence>
<accession>A0A1G8S6I3</accession>
<evidence type="ECO:0000259" key="7">
    <source>
        <dbReference type="Pfam" id="PF02683"/>
    </source>
</evidence>
<comment type="similarity">
    <text evidence="2">Belongs to the DsbD family.</text>
</comment>
<organism evidence="8 9">
    <name type="scientific">Alteribacillus bidgolensis</name>
    <dbReference type="NCBI Taxonomy" id="930129"/>
    <lineage>
        <taxon>Bacteria</taxon>
        <taxon>Bacillati</taxon>
        <taxon>Bacillota</taxon>
        <taxon>Bacilli</taxon>
        <taxon>Bacillales</taxon>
        <taxon>Bacillaceae</taxon>
        <taxon>Alteribacillus</taxon>
    </lineage>
</organism>
<feature type="domain" description="Cytochrome C biogenesis protein transmembrane" evidence="7">
    <location>
        <begin position="12"/>
        <end position="225"/>
    </location>
</feature>
<comment type="subcellular location">
    <subcellularLocation>
        <location evidence="1">Membrane</location>
        <topology evidence="1">Multi-pass membrane protein</topology>
    </subcellularLocation>
</comment>
<feature type="transmembrane region" description="Helical" evidence="6">
    <location>
        <begin position="135"/>
        <end position="163"/>
    </location>
</feature>
<evidence type="ECO:0000313" key="8">
    <source>
        <dbReference type="EMBL" id="SDJ24839.1"/>
    </source>
</evidence>
<dbReference type="GO" id="GO:0016020">
    <property type="term" value="C:membrane"/>
    <property type="evidence" value="ECO:0007669"/>
    <property type="project" value="UniProtKB-SubCell"/>
</dbReference>
<evidence type="ECO:0000256" key="2">
    <source>
        <dbReference type="ARBA" id="ARBA00006143"/>
    </source>
</evidence>
<evidence type="ECO:0000256" key="5">
    <source>
        <dbReference type="ARBA" id="ARBA00023136"/>
    </source>
</evidence>
<dbReference type="InterPro" id="IPR003834">
    <property type="entry name" value="Cyt_c_assmbl_TM_dom"/>
</dbReference>
<sequence>MHFGGMEMSDITIWLALGAGILSFLSPCVLPLVPAYLAQLTGTSIADDAIQADQRLIILRSFGFILGITIIFMLLGASSTFVGQLFSQYNNLVAQLGGIIIVLFGLQMTGLLTIRHLMSEKRIRSKLKKANSFGGSILFGLLFAAGWSPCVGLVLGSILALAGQSETMVTGMGMLFVYSMGLGLPFLLVAIFYSKSLHKLRRFHKLMPRIQKAGGVVMIIMGVMLFFGYFQMISSYLAQFIPWNI</sequence>
<dbReference type="Proteomes" id="UP000199017">
    <property type="component" value="Unassembled WGS sequence"/>
</dbReference>
<dbReference type="PANTHER" id="PTHR31272:SF4">
    <property type="entry name" value="CYTOCHROME C-TYPE BIOGENESIS PROTEIN HI_1454-RELATED"/>
    <property type="match status" value="1"/>
</dbReference>
<keyword evidence="5 6" id="KW-0472">Membrane</keyword>
<dbReference type="AlphaFoldDB" id="A0A1G8S6I3"/>
<gene>
    <name evidence="8" type="ORF">SAMN05216352_1435</name>
</gene>
<feature type="transmembrane region" description="Helical" evidence="6">
    <location>
        <begin position="175"/>
        <end position="194"/>
    </location>
</feature>
<dbReference type="EMBL" id="FNDU01000043">
    <property type="protein sequence ID" value="SDJ24839.1"/>
    <property type="molecule type" value="Genomic_DNA"/>
</dbReference>
<keyword evidence="9" id="KW-1185">Reference proteome</keyword>
<dbReference type="Pfam" id="PF02683">
    <property type="entry name" value="DsbD_TM"/>
    <property type="match status" value="1"/>
</dbReference>
<protein>
    <submittedName>
        <fullName evidence="8">Cytochrome c-type biogenesis protein</fullName>
    </submittedName>
</protein>
<feature type="transmembrane region" description="Helical" evidence="6">
    <location>
        <begin position="57"/>
        <end position="86"/>
    </location>
</feature>
<evidence type="ECO:0000256" key="6">
    <source>
        <dbReference type="SAM" id="Phobius"/>
    </source>
</evidence>